<keyword evidence="3" id="KW-0393">Immunoglobulin domain</keyword>
<keyword evidence="4" id="KW-0472">Membrane</keyword>
<dbReference type="GO" id="GO:0002764">
    <property type="term" value="P:immune response-regulating signaling pathway"/>
    <property type="evidence" value="ECO:0007669"/>
    <property type="project" value="TreeGrafter"/>
</dbReference>
<dbReference type="InterPro" id="IPR050412">
    <property type="entry name" value="Ig-like_Receptors_ImmuneReg"/>
</dbReference>
<evidence type="ECO:0000256" key="4">
    <source>
        <dbReference type="SAM" id="Phobius"/>
    </source>
</evidence>
<sequence>NLIFLILLICLLEYSLHLLIPSPVPTELHLPRPHLSVLPGHEVIAGADVMFRCSSTHPSTSCYLYLEGQIRAQLLSRERGDYNLSHVQNGDSGRYSCQCYTINASREWSAVSNTLDLVPRISLGCPLALCVPLDPLLSPREGWDLPVGGSPVTVPCVPADYTLCNAVRLALAAALLLLMLLMLLGPLTVGAARSHCWRSRC</sequence>
<feature type="domain" description="Ig-like" evidence="6">
    <location>
        <begin position="33"/>
        <end position="116"/>
    </location>
</feature>
<feature type="signal peptide" evidence="5">
    <location>
        <begin position="1"/>
        <end position="17"/>
    </location>
</feature>
<keyword evidence="8" id="KW-1185">Reference proteome</keyword>
<dbReference type="InterPro" id="IPR007110">
    <property type="entry name" value="Ig-like_dom"/>
</dbReference>
<dbReference type="SUPFAM" id="SSF48726">
    <property type="entry name" value="Immunoglobulin"/>
    <property type="match status" value="1"/>
</dbReference>
<dbReference type="InterPro" id="IPR036179">
    <property type="entry name" value="Ig-like_dom_sf"/>
</dbReference>
<dbReference type="Ensembl" id="ENSCCET00000011317.1">
    <property type="protein sequence ID" value="ENSCCEP00000007001.1"/>
    <property type="gene ID" value="ENSCCEG00000007428.1"/>
</dbReference>
<evidence type="ECO:0000256" key="3">
    <source>
        <dbReference type="ARBA" id="ARBA00023319"/>
    </source>
</evidence>
<dbReference type="PANTHER" id="PTHR11738">
    <property type="entry name" value="MHC CLASS I NK CELL RECEPTOR"/>
    <property type="match status" value="1"/>
</dbReference>
<reference evidence="7" key="2">
    <citation type="submission" date="2025-09" db="UniProtKB">
        <authorList>
            <consortium name="Ensembl"/>
        </authorList>
    </citation>
    <scope>IDENTIFICATION</scope>
</reference>
<evidence type="ECO:0000256" key="2">
    <source>
        <dbReference type="ARBA" id="ARBA00023157"/>
    </source>
</evidence>
<dbReference type="Gene3D" id="2.60.40.10">
    <property type="entry name" value="Immunoglobulins"/>
    <property type="match status" value="1"/>
</dbReference>
<organism evidence="7 8">
    <name type="scientific">Cyanistes caeruleus</name>
    <name type="common">Eurasian blue tit</name>
    <name type="synonym">Parus caeruleus</name>
    <dbReference type="NCBI Taxonomy" id="156563"/>
    <lineage>
        <taxon>Eukaryota</taxon>
        <taxon>Metazoa</taxon>
        <taxon>Chordata</taxon>
        <taxon>Craniata</taxon>
        <taxon>Vertebrata</taxon>
        <taxon>Euteleostomi</taxon>
        <taxon>Archelosauria</taxon>
        <taxon>Archosauria</taxon>
        <taxon>Dinosauria</taxon>
        <taxon>Saurischia</taxon>
        <taxon>Theropoda</taxon>
        <taxon>Coelurosauria</taxon>
        <taxon>Aves</taxon>
        <taxon>Neognathae</taxon>
        <taxon>Neoaves</taxon>
        <taxon>Telluraves</taxon>
        <taxon>Australaves</taxon>
        <taxon>Passeriformes</taxon>
        <taxon>Paridae</taxon>
        <taxon>Cyanistes</taxon>
    </lineage>
</organism>
<keyword evidence="4" id="KW-1133">Transmembrane helix</keyword>
<accession>A0A8C0ZAY2</accession>
<dbReference type="InterPro" id="IPR013783">
    <property type="entry name" value="Ig-like_fold"/>
</dbReference>
<evidence type="ECO:0000313" key="8">
    <source>
        <dbReference type="Proteomes" id="UP000694410"/>
    </source>
</evidence>
<feature type="chain" id="PRO_5034684231" description="Ig-like domain-containing protein" evidence="5">
    <location>
        <begin position="18"/>
        <end position="201"/>
    </location>
</feature>
<dbReference type="AlphaFoldDB" id="A0A8C0ZAY2"/>
<dbReference type="PANTHER" id="PTHR11738:SF186">
    <property type="entry name" value="OSTEOCLAST-ASSOCIATED IMMUNOGLOBULIN-LIKE RECEPTOR"/>
    <property type="match status" value="1"/>
</dbReference>
<reference evidence="7" key="1">
    <citation type="submission" date="2025-08" db="UniProtKB">
        <authorList>
            <consortium name="Ensembl"/>
        </authorList>
    </citation>
    <scope>IDENTIFICATION</scope>
</reference>
<evidence type="ECO:0000313" key="7">
    <source>
        <dbReference type="Ensembl" id="ENSCCEP00000007001.1"/>
    </source>
</evidence>
<dbReference type="FunFam" id="2.60.40.10:FF:000049">
    <property type="entry name" value="Leukocyte immunoglobulin-like receptor subfamily B member 1"/>
    <property type="match status" value="1"/>
</dbReference>
<feature type="transmembrane region" description="Helical" evidence="4">
    <location>
        <begin position="169"/>
        <end position="192"/>
    </location>
</feature>
<protein>
    <recommendedName>
        <fullName evidence="6">Ig-like domain-containing protein</fullName>
    </recommendedName>
</protein>
<evidence type="ECO:0000256" key="5">
    <source>
        <dbReference type="SAM" id="SignalP"/>
    </source>
</evidence>
<dbReference type="Proteomes" id="UP000694410">
    <property type="component" value="Unplaced"/>
</dbReference>
<evidence type="ECO:0000259" key="6">
    <source>
        <dbReference type="PROSITE" id="PS50835"/>
    </source>
</evidence>
<keyword evidence="4" id="KW-0812">Transmembrane</keyword>
<keyword evidence="2" id="KW-1015">Disulfide bond</keyword>
<dbReference type="PROSITE" id="PS50835">
    <property type="entry name" value="IG_LIKE"/>
    <property type="match status" value="1"/>
</dbReference>
<keyword evidence="1 5" id="KW-0732">Signal</keyword>
<name>A0A8C0ZAY2_CYACU</name>
<proteinExistence type="predicted"/>
<evidence type="ECO:0000256" key="1">
    <source>
        <dbReference type="ARBA" id="ARBA00022729"/>
    </source>
</evidence>